<proteinExistence type="predicted"/>
<dbReference type="InterPro" id="IPR009467">
    <property type="entry name" value="Glycolipid-bd_prot_put"/>
</dbReference>
<dbReference type="AlphaFoldDB" id="A0AAU7T717"/>
<reference evidence="1" key="1">
    <citation type="submission" date="2024-06" db="EMBL/GenBank/DDBJ databases">
        <title>Kribbella sp. strain HUAS MG21 genome sequences.</title>
        <authorList>
            <person name="Mo P."/>
        </authorList>
    </citation>
    <scope>NUCLEOTIDE SEQUENCE</scope>
    <source>
        <strain evidence="1">HUAS MG21</strain>
    </source>
</reference>
<name>A0AAU7T717_9ACTN</name>
<gene>
    <name evidence="1" type="ORF">ABN611_29310</name>
</gene>
<dbReference type="RefSeq" id="WP_350275490.1">
    <property type="nucleotide sequence ID" value="NZ_CP158165.1"/>
</dbReference>
<protein>
    <submittedName>
        <fullName evidence="1">Glycolipid-binding domain-containing protein</fullName>
    </submittedName>
</protein>
<dbReference type="Pfam" id="PF06475">
    <property type="entry name" value="Glycolipid_bind"/>
    <property type="match status" value="1"/>
</dbReference>
<evidence type="ECO:0000313" key="1">
    <source>
        <dbReference type="EMBL" id="XBV22651.1"/>
    </source>
</evidence>
<dbReference type="SUPFAM" id="SSF159275">
    <property type="entry name" value="PA1994-like"/>
    <property type="match status" value="1"/>
</dbReference>
<dbReference type="EMBL" id="CP158165">
    <property type="protein sequence ID" value="XBV22651.1"/>
    <property type="molecule type" value="Genomic_DNA"/>
</dbReference>
<sequence length="189" mass="20633">MELRALPAAASWTHRGVRAGFEVLFAEAARLRGRTSAREGEATWYVGYDIALGADWTTTSVTATNSTVTGDHEITLTRSPTGSWTVDGVPRSDLDGCQDVDFESSAVTNTLPVHRIAFVPGTTVDVPAAFVTAEDLSVLRLEQRYTLLSSDEDLHVFHYESATFDFECRLTFDAAGLVVDYPGIAVRDR</sequence>
<accession>A0AAU7T717</accession>
<organism evidence="1">
    <name type="scientific">Kribbella sp. HUAS MG21</name>
    <dbReference type="NCBI Taxonomy" id="3160966"/>
    <lineage>
        <taxon>Bacteria</taxon>
        <taxon>Bacillati</taxon>
        <taxon>Actinomycetota</taxon>
        <taxon>Actinomycetes</taxon>
        <taxon>Propionibacteriales</taxon>
        <taxon>Kribbellaceae</taxon>
        <taxon>Kribbella</taxon>
    </lineage>
</organism>